<dbReference type="InterPro" id="IPR023346">
    <property type="entry name" value="Lysozyme-like_dom_sf"/>
</dbReference>
<comment type="catalytic activity">
    <reaction evidence="15">
        <text>Preferential cleavage: (Ac)2-L-Lys-D-Ala-|-D-Ala. Also transpeptidation of peptidyl-alanyl moieties that are N-acyl substituents of D-alanine.</text>
        <dbReference type="EC" id="3.4.16.4"/>
    </reaction>
</comment>
<dbReference type="GO" id="GO:0008658">
    <property type="term" value="F:penicillin binding"/>
    <property type="evidence" value="ECO:0007669"/>
    <property type="project" value="InterPro"/>
</dbReference>
<evidence type="ECO:0000256" key="2">
    <source>
        <dbReference type="ARBA" id="ARBA00007090"/>
    </source>
</evidence>
<dbReference type="Gene3D" id="1.10.3810.10">
    <property type="entry name" value="Biosynthetic peptidoglycan transglycosylase-like"/>
    <property type="match status" value="1"/>
</dbReference>
<comment type="caution">
    <text evidence="20">The sequence shown here is derived from an EMBL/GenBank/DDBJ whole genome shotgun (WGS) entry which is preliminary data.</text>
</comment>
<evidence type="ECO:0000313" key="21">
    <source>
        <dbReference type="Proteomes" id="UP000247150"/>
    </source>
</evidence>
<dbReference type="Pfam" id="PF00905">
    <property type="entry name" value="Transpeptidase"/>
    <property type="match status" value="1"/>
</dbReference>
<evidence type="ECO:0000313" key="20">
    <source>
        <dbReference type="EMBL" id="PWW29734.1"/>
    </source>
</evidence>
<evidence type="ECO:0000256" key="9">
    <source>
        <dbReference type="ARBA" id="ARBA00022801"/>
    </source>
</evidence>
<dbReference type="Pfam" id="PF00912">
    <property type="entry name" value="Transgly"/>
    <property type="match status" value="1"/>
</dbReference>
<keyword evidence="12" id="KW-0472">Membrane</keyword>
<dbReference type="OrthoDB" id="9766909at2"/>
<keyword evidence="14" id="KW-0961">Cell wall biogenesis/degradation</keyword>
<evidence type="ECO:0000256" key="5">
    <source>
        <dbReference type="ARBA" id="ARBA00022645"/>
    </source>
</evidence>
<gene>
    <name evidence="20" type="ORF">DFO73_104377</name>
</gene>
<evidence type="ECO:0000256" key="12">
    <source>
        <dbReference type="ARBA" id="ARBA00023136"/>
    </source>
</evidence>
<comment type="catalytic activity">
    <reaction evidence="16">
        <text>[GlcNAc-(1-&gt;4)-Mur2Ac(oyl-L-Ala-gamma-D-Glu-L-Lys-D-Ala-D-Ala)](n)-di-trans,octa-cis-undecaprenyl diphosphate + beta-D-GlcNAc-(1-&gt;4)-Mur2Ac(oyl-L-Ala-gamma-D-Glu-L-Lys-D-Ala-D-Ala)-di-trans,octa-cis-undecaprenyl diphosphate = [GlcNAc-(1-&gt;4)-Mur2Ac(oyl-L-Ala-gamma-D-Glu-L-Lys-D-Ala-D-Ala)](n+1)-di-trans,octa-cis-undecaprenyl diphosphate + di-trans,octa-cis-undecaprenyl diphosphate + H(+)</text>
        <dbReference type="Rhea" id="RHEA:23708"/>
        <dbReference type="Rhea" id="RHEA-COMP:9602"/>
        <dbReference type="Rhea" id="RHEA-COMP:9603"/>
        <dbReference type="ChEBI" id="CHEBI:15378"/>
        <dbReference type="ChEBI" id="CHEBI:58405"/>
        <dbReference type="ChEBI" id="CHEBI:60033"/>
        <dbReference type="ChEBI" id="CHEBI:78435"/>
        <dbReference type="EC" id="2.4.99.28"/>
    </reaction>
</comment>
<reference evidence="20 21" key="1">
    <citation type="submission" date="2018-05" db="EMBL/GenBank/DDBJ databases">
        <title>Freshwater and sediment microbial communities from various areas in North America, analyzing microbe dynamics in response to fracking.</title>
        <authorList>
            <person name="Lamendella R."/>
        </authorList>
    </citation>
    <scope>NUCLEOTIDE SEQUENCE [LARGE SCALE GENOMIC DNA]</scope>
    <source>
        <strain evidence="20 21">15_TX</strain>
    </source>
</reference>
<dbReference type="InterPro" id="IPR036950">
    <property type="entry name" value="PBP_transglycosylase"/>
</dbReference>
<dbReference type="AlphaFoldDB" id="A0A2V2ZZ60"/>
<evidence type="ECO:0000256" key="6">
    <source>
        <dbReference type="ARBA" id="ARBA00022670"/>
    </source>
</evidence>
<keyword evidence="11" id="KW-0573">Peptidoglycan synthesis</keyword>
<keyword evidence="10" id="KW-0133">Cell shape</keyword>
<keyword evidence="5" id="KW-0121">Carboxypeptidase</keyword>
<dbReference type="InterPro" id="IPR001460">
    <property type="entry name" value="PCN-bd_Tpept"/>
</dbReference>
<dbReference type="InterPro" id="IPR050396">
    <property type="entry name" value="Glycosyltr_51/Transpeptidase"/>
</dbReference>
<feature type="domain" description="Glycosyl transferase family 51" evidence="19">
    <location>
        <begin position="60"/>
        <end position="235"/>
    </location>
</feature>
<evidence type="ECO:0000259" key="18">
    <source>
        <dbReference type="Pfam" id="PF00905"/>
    </source>
</evidence>
<dbReference type="GO" id="GO:0071555">
    <property type="term" value="P:cell wall organization"/>
    <property type="evidence" value="ECO:0007669"/>
    <property type="project" value="UniProtKB-KW"/>
</dbReference>
<dbReference type="SUPFAM" id="SSF56601">
    <property type="entry name" value="beta-lactamase/transpeptidase-like"/>
    <property type="match status" value="1"/>
</dbReference>
<dbReference type="PANTHER" id="PTHR32282">
    <property type="entry name" value="BINDING PROTEIN TRANSPEPTIDASE, PUTATIVE-RELATED"/>
    <property type="match status" value="1"/>
</dbReference>
<dbReference type="GO" id="GO:0030288">
    <property type="term" value="C:outer membrane-bounded periplasmic space"/>
    <property type="evidence" value="ECO:0007669"/>
    <property type="project" value="TreeGrafter"/>
</dbReference>
<name>A0A2V2ZZ60_9BACI</name>
<accession>A0A2V2ZZ60</accession>
<dbReference type="InterPro" id="IPR012338">
    <property type="entry name" value="Beta-lactam/transpept-like"/>
</dbReference>
<dbReference type="GO" id="GO:0006508">
    <property type="term" value="P:proteolysis"/>
    <property type="evidence" value="ECO:0007669"/>
    <property type="project" value="UniProtKB-KW"/>
</dbReference>
<evidence type="ECO:0000256" key="7">
    <source>
        <dbReference type="ARBA" id="ARBA00022676"/>
    </source>
</evidence>
<organism evidence="20 21">
    <name type="scientific">Cytobacillus oceanisediminis</name>
    <dbReference type="NCBI Taxonomy" id="665099"/>
    <lineage>
        <taxon>Bacteria</taxon>
        <taxon>Bacillati</taxon>
        <taxon>Bacillota</taxon>
        <taxon>Bacilli</taxon>
        <taxon>Bacillales</taxon>
        <taxon>Bacillaceae</taxon>
        <taxon>Cytobacillus</taxon>
    </lineage>
</organism>
<dbReference type="GO" id="GO:0008955">
    <property type="term" value="F:peptidoglycan glycosyltransferase activity"/>
    <property type="evidence" value="ECO:0007669"/>
    <property type="project" value="UniProtKB-EC"/>
</dbReference>
<evidence type="ECO:0000256" key="16">
    <source>
        <dbReference type="ARBA" id="ARBA00049902"/>
    </source>
</evidence>
<dbReference type="EMBL" id="QGTW01000004">
    <property type="protein sequence ID" value="PWW29734.1"/>
    <property type="molecule type" value="Genomic_DNA"/>
</dbReference>
<feature type="domain" description="Penicillin-binding protein transpeptidase" evidence="18">
    <location>
        <begin position="346"/>
        <end position="582"/>
    </location>
</feature>
<dbReference type="GO" id="GO:0009252">
    <property type="term" value="P:peptidoglycan biosynthetic process"/>
    <property type="evidence" value="ECO:0007669"/>
    <property type="project" value="UniProtKB-KW"/>
</dbReference>
<proteinExistence type="inferred from homology"/>
<comment type="subcellular location">
    <subcellularLocation>
        <location evidence="1">Cell membrane</location>
    </subcellularLocation>
</comment>
<keyword evidence="6" id="KW-0645">Protease</keyword>
<dbReference type="PANTHER" id="PTHR32282:SF11">
    <property type="entry name" value="PENICILLIN-BINDING PROTEIN 1B"/>
    <property type="match status" value="1"/>
</dbReference>
<dbReference type="GO" id="GO:0005886">
    <property type="term" value="C:plasma membrane"/>
    <property type="evidence" value="ECO:0007669"/>
    <property type="project" value="UniProtKB-SubCell"/>
</dbReference>
<comment type="similarity">
    <text evidence="3">In the N-terminal section; belongs to the glycosyltransferase 51 family.</text>
</comment>
<evidence type="ECO:0000256" key="1">
    <source>
        <dbReference type="ARBA" id="ARBA00004236"/>
    </source>
</evidence>
<dbReference type="FunFam" id="1.10.3810.10:FF:000001">
    <property type="entry name" value="Penicillin-binding protein 1A"/>
    <property type="match status" value="1"/>
</dbReference>
<feature type="coiled-coil region" evidence="17">
    <location>
        <begin position="218"/>
        <end position="252"/>
    </location>
</feature>
<keyword evidence="17" id="KW-0175">Coiled coil</keyword>
<dbReference type="Gene3D" id="3.40.710.10">
    <property type="entry name" value="DD-peptidase/beta-lactamase superfamily"/>
    <property type="match status" value="1"/>
</dbReference>
<protein>
    <submittedName>
        <fullName evidence="20">Penicillin-binding protein 1A</fullName>
    </submittedName>
</protein>
<dbReference type="Proteomes" id="UP000247150">
    <property type="component" value="Unassembled WGS sequence"/>
</dbReference>
<dbReference type="RefSeq" id="WP_110064777.1">
    <property type="nucleotide sequence ID" value="NZ_QGTW01000004.1"/>
</dbReference>
<evidence type="ECO:0000256" key="17">
    <source>
        <dbReference type="SAM" id="Coils"/>
    </source>
</evidence>
<dbReference type="InterPro" id="IPR001264">
    <property type="entry name" value="Glyco_trans_51"/>
</dbReference>
<evidence type="ECO:0000256" key="13">
    <source>
        <dbReference type="ARBA" id="ARBA00023268"/>
    </source>
</evidence>
<dbReference type="SUPFAM" id="SSF53955">
    <property type="entry name" value="Lysozyme-like"/>
    <property type="match status" value="1"/>
</dbReference>
<sequence length="618" mass="69562">MRAWTGFFIILLLLPIFVILVYATSSEIQKVQGFHEVLDENLQIKEVHLPQTSYIKAGNGQVISEIHQPVNRVYLSSDDISPFLKDVFITAEDQHFYDHAGFDIPAIGRALAINIQSDDIEQGASTITQQLARNVFLNHEQSYNRKLSEILYAYELERKFSKKEILELYINAIYFQNGAYGIEAASRLYFQKSAEDLSKAQLAFLAAIPNNPSFYDPVKHFDRTKKRQERLIDQLKEEKLLSKENAETIKSESISLQMKQRIDLYPDYVTHVEAELRELISKKEGYHKKLSFADDQKKAELNAQLDERIARLMEQGIIVETALNPALQEKAKSSLEKRLPYKDVEGAAVVIDNASNEIAAIAGGKNYKKYDFNRAFQAYRQPGSAIKPLLVYAPYIERTNASLQDQVDAGTFCKNGYCPQNFGGARYGMVSLEKAFIHSYNTPAVRLLDSIGIEIGFKDLSQFGFKMVSKKDHVLSAAVGGFSYGMTPLELTSAYTVFANKGHYRPARSIRKVTNLEGELLYSWDDPSVQIWSSKTANKLRQLMAKTVQSGTGRKASLPNGYAGGKTGTTNGYKDYWFIGLTGQYTAGIWVGKDNPSTLASIQSQAPQLLIWKDIMSE</sequence>
<keyword evidence="9" id="KW-0378">Hydrolase</keyword>
<keyword evidence="8" id="KW-0808">Transferase</keyword>
<evidence type="ECO:0000259" key="19">
    <source>
        <dbReference type="Pfam" id="PF00912"/>
    </source>
</evidence>
<dbReference type="GO" id="GO:0008360">
    <property type="term" value="P:regulation of cell shape"/>
    <property type="evidence" value="ECO:0007669"/>
    <property type="project" value="UniProtKB-KW"/>
</dbReference>
<dbReference type="GO" id="GO:0009002">
    <property type="term" value="F:serine-type D-Ala-D-Ala carboxypeptidase activity"/>
    <property type="evidence" value="ECO:0007669"/>
    <property type="project" value="UniProtKB-EC"/>
</dbReference>
<keyword evidence="7" id="KW-0328">Glycosyltransferase</keyword>
<evidence type="ECO:0000256" key="4">
    <source>
        <dbReference type="ARBA" id="ARBA00022475"/>
    </source>
</evidence>
<evidence type="ECO:0000256" key="15">
    <source>
        <dbReference type="ARBA" id="ARBA00034000"/>
    </source>
</evidence>
<evidence type="ECO:0000256" key="11">
    <source>
        <dbReference type="ARBA" id="ARBA00022984"/>
    </source>
</evidence>
<evidence type="ECO:0000256" key="14">
    <source>
        <dbReference type="ARBA" id="ARBA00023316"/>
    </source>
</evidence>
<keyword evidence="4" id="KW-1003">Cell membrane</keyword>
<evidence type="ECO:0000256" key="3">
    <source>
        <dbReference type="ARBA" id="ARBA00007739"/>
    </source>
</evidence>
<evidence type="ECO:0000256" key="8">
    <source>
        <dbReference type="ARBA" id="ARBA00022679"/>
    </source>
</evidence>
<evidence type="ECO:0000256" key="10">
    <source>
        <dbReference type="ARBA" id="ARBA00022960"/>
    </source>
</evidence>
<comment type="similarity">
    <text evidence="2">In the C-terminal section; belongs to the transpeptidase family.</text>
</comment>
<keyword evidence="13" id="KW-0511">Multifunctional enzyme</keyword>